<dbReference type="Gene3D" id="3.10.520.10">
    <property type="entry name" value="ApbE-like domains"/>
    <property type="match status" value="1"/>
</dbReference>
<dbReference type="GO" id="GO:0016740">
    <property type="term" value="F:transferase activity"/>
    <property type="evidence" value="ECO:0007669"/>
    <property type="project" value="UniProtKB-KW"/>
</dbReference>
<keyword evidence="6" id="KW-0479">Metal-binding</keyword>
<evidence type="ECO:0000313" key="13">
    <source>
        <dbReference type="Proteomes" id="UP000316598"/>
    </source>
</evidence>
<dbReference type="Proteomes" id="UP000316598">
    <property type="component" value="Unassembled WGS sequence"/>
</dbReference>
<accession>A0A5C5WHX2</accession>
<comment type="caution">
    <text evidence="12">The sequence shown here is derived from an EMBL/GenBank/DDBJ whole genome shotgun (WGS) entry which is preliminary data.</text>
</comment>
<evidence type="ECO:0000256" key="11">
    <source>
        <dbReference type="SAM" id="Phobius"/>
    </source>
</evidence>
<dbReference type="EC" id="2.7.1.180" evidence="2"/>
<feature type="transmembrane region" description="Helical" evidence="11">
    <location>
        <begin position="368"/>
        <end position="392"/>
    </location>
</feature>
<comment type="cofactor">
    <cofactor evidence="1">
        <name>Mg(2+)</name>
        <dbReference type="ChEBI" id="CHEBI:18420"/>
    </cofactor>
</comment>
<dbReference type="Pfam" id="PF04400">
    <property type="entry name" value="NqrM"/>
    <property type="match status" value="1"/>
</dbReference>
<dbReference type="GO" id="GO:0046872">
    <property type="term" value="F:metal ion binding"/>
    <property type="evidence" value="ECO:0007669"/>
    <property type="project" value="UniProtKB-KW"/>
</dbReference>
<keyword evidence="13" id="KW-1185">Reference proteome</keyword>
<evidence type="ECO:0000256" key="1">
    <source>
        <dbReference type="ARBA" id="ARBA00001946"/>
    </source>
</evidence>
<dbReference type="SUPFAM" id="SSF143631">
    <property type="entry name" value="ApbE-like"/>
    <property type="match status" value="1"/>
</dbReference>
<evidence type="ECO:0000256" key="3">
    <source>
        <dbReference type="ARBA" id="ARBA00016337"/>
    </source>
</evidence>
<dbReference type="InterPro" id="IPR007495">
    <property type="entry name" value="NqrM"/>
</dbReference>
<dbReference type="PANTHER" id="PTHR30040">
    <property type="entry name" value="THIAMINE BIOSYNTHESIS LIPOPROTEIN APBE"/>
    <property type="match status" value="1"/>
</dbReference>
<evidence type="ECO:0000256" key="5">
    <source>
        <dbReference type="ARBA" id="ARBA00022679"/>
    </source>
</evidence>
<reference evidence="12 13" key="1">
    <citation type="submission" date="2019-02" db="EMBL/GenBank/DDBJ databases">
        <title>Deep-cultivation of Planctomycetes and their phenomic and genomic characterization uncovers novel biology.</title>
        <authorList>
            <person name="Wiegand S."/>
            <person name="Jogler M."/>
            <person name="Boedeker C."/>
            <person name="Pinto D."/>
            <person name="Vollmers J."/>
            <person name="Rivas-Marin E."/>
            <person name="Kohn T."/>
            <person name="Peeters S.H."/>
            <person name="Heuer A."/>
            <person name="Rast P."/>
            <person name="Oberbeckmann S."/>
            <person name="Bunk B."/>
            <person name="Jeske O."/>
            <person name="Meyerdierks A."/>
            <person name="Storesund J.E."/>
            <person name="Kallscheuer N."/>
            <person name="Luecker S."/>
            <person name="Lage O.M."/>
            <person name="Pohl T."/>
            <person name="Merkel B.J."/>
            <person name="Hornburger P."/>
            <person name="Mueller R.-W."/>
            <person name="Bruemmer F."/>
            <person name="Labrenz M."/>
            <person name="Spormann A.M."/>
            <person name="Op Den Camp H."/>
            <person name="Overmann J."/>
            <person name="Amann R."/>
            <person name="Jetten M.S.M."/>
            <person name="Mascher T."/>
            <person name="Medema M.H."/>
            <person name="Devos D.P."/>
            <person name="Kaster A.-K."/>
            <person name="Ovreas L."/>
            <person name="Rohde M."/>
            <person name="Galperin M.Y."/>
            <person name="Jogler C."/>
        </authorList>
    </citation>
    <scope>NUCLEOTIDE SEQUENCE [LARGE SCALE GENOMIC DNA]</scope>
    <source>
        <strain evidence="12 13">Pla22</strain>
    </source>
</reference>
<keyword evidence="4" id="KW-0285">Flavoprotein</keyword>
<dbReference type="EMBL" id="SJPI01000003">
    <property type="protein sequence ID" value="TWT49402.1"/>
    <property type="molecule type" value="Genomic_DNA"/>
</dbReference>
<dbReference type="AlphaFoldDB" id="A0A5C5WHX2"/>
<keyword evidence="11" id="KW-0472">Membrane</keyword>
<name>A0A5C5WHX2_9BACT</name>
<dbReference type="Pfam" id="PF02424">
    <property type="entry name" value="ApbE"/>
    <property type="match status" value="1"/>
</dbReference>
<dbReference type="RefSeq" id="WP_242632248.1">
    <property type="nucleotide sequence ID" value="NZ_SJPI01000003.1"/>
</dbReference>
<dbReference type="InterPro" id="IPR003374">
    <property type="entry name" value="ApbE-like_sf"/>
</dbReference>
<evidence type="ECO:0000256" key="10">
    <source>
        <dbReference type="ARBA" id="ARBA00048540"/>
    </source>
</evidence>
<dbReference type="InterPro" id="IPR024932">
    <property type="entry name" value="ApbE"/>
</dbReference>
<evidence type="ECO:0000256" key="8">
    <source>
        <dbReference type="ARBA" id="ARBA00022842"/>
    </source>
</evidence>
<evidence type="ECO:0000256" key="7">
    <source>
        <dbReference type="ARBA" id="ARBA00022827"/>
    </source>
</evidence>
<keyword evidence="7" id="KW-0274">FAD</keyword>
<evidence type="ECO:0000313" key="12">
    <source>
        <dbReference type="EMBL" id="TWT49402.1"/>
    </source>
</evidence>
<keyword evidence="11" id="KW-1133">Transmembrane helix</keyword>
<gene>
    <name evidence="12" type="primary">apbE_2</name>
    <name evidence="12" type="ORF">Pla22_45980</name>
</gene>
<dbReference type="PANTHER" id="PTHR30040:SF2">
    <property type="entry name" value="FAD:PROTEIN FMN TRANSFERASE"/>
    <property type="match status" value="1"/>
</dbReference>
<sequence length="444" mass="47720">MTRKRSLPLLCLLLVTLQVGFTELTLAKAWAGEIIGWSGPTMGTRYSVKLYAEPDDVDVEELQLSVDAELRDVNDEMSTYLKSSQISQFNQSESTDWFDVSQNVAKVVAFAQLVSRKTDGSFDVTVGPIVDAWNFGAAPRSNQVPSDQTLKSLQEFVGYEKLEVTVDPPRLRKTHPKVQIDLSAIAKGHGVDRVVELLNELGVANCFVEIGGEVRTSGSKSGEWWKVGIQIPDAAADEVDLAYPLSTGSGGDASMATSGDYRNYVEIDGKRYSHTIDPRTSRPIVHSLASVSIVRESCMEADAWATALNVLGPDAGPNLASTENLDAFFINRTSDGFSRVGTGTFRRYSSEQVADGKPAAKAAEGNSLWVLIAITTVAFALVLFGMAIGVIFGKKPIAGSCGGLNGTTTEDGKVSCSICSNPADACKELREKMEQGTGRKDGVL</sequence>
<organism evidence="12 13">
    <name type="scientific">Rubripirellula amarantea</name>
    <dbReference type="NCBI Taxonomy" id="2527999"/>
    <lineage>
        <taxon>Bacteria</taxon>
        <taxon>Pseudomonadati</taxon>
        <taxon>Planctomycetota</taxon>
        <taxon>Planctomycetia</taxon>
        <taxon>Pirellulales</taxon>
        <taxon>Pirellulaceae</taxon>
        <taxon>Rubripirellula</taxon>
    </lineage>
</organism>
<keyword evidence="12" id="KW-0449">Lipoprotein</keyword>
<keyword evidence="8" id="KW-0460">Magnesium</keyword>
<evidence type="ECO:0000256" key="2">
    <source>
        <dbReference type="ARBA" id="ARBA00011955"/>
    </source>
</evidence>
<comment type="catalytic activity">
    <reaction evidence="10">
        <text>L-threonyl-[protein] + FAD = FMN-L-threonyl-[protein] + AMP + H(+)</text>
        <dbReference type="Rhea" id="RHEA:36847"/>
        <dbReference type="Rhea" id="RHEA-COMP:11060"/>
        <dbReference type="Rhea" id="RHEA-COMP:11061"/>
        <dbReference type="ChEBI" id="CHEBI:15378"/>
        <dbReference type="ChEBI" id="CHEBI:30013"/>
        <dbReference type="ChEBI" id="CHEBI:57692"/>
        <dbReference type="ChEBI" id="CHEBI:74257"/>
        <dbReference type="ChEBI" id="CHEBI:456215"/>
        <dbReference type="EC" id="2.7.1.180"/>
    </reaction>
</comment>
<keyword evidence="5" id="KW-0808">Transferase</keyword>
<evidence type="ECO:0000256" key="9">
    <source>
        <dbReference type="ARBA" id="ARBA00031306"/>
    </source>
</evidence>
<proteinExistence type="predicted"/>
<evidence type="ECO:0000256" key="6">
    <source>
        <dbReference type="ARBA" id="ARBA00022723"/>
    </source>
</evidence>
<evidence type="ECO:0000256" key="4">
    <source>
        <dbReference type="ARBA" id="ARBA00022630"/>
    </source>
</evidence>
<protein>
    <recommendedName>
        <fullName evidence="3">FAD:protein FMN transferase</fullName>
        <ecNumber evidence="2">2.7.1.180</ecNumber>
    </recommendedName>
    <alternativeName>
        <fullName evidence="9">Flavin transferase</fullName>
    </alternativeName>
</protein>
<keyword evidence="11" id="KW-0812">Transmembrane</keyword>